<sequence length="84" mass="9314">MAEHHGMVSYDWDNKVDYRGKLPATRYKRSAACVQYCVVMYRKNCVSQGYQKSSKIAALQGSSNVGSDRTRASTSQGHPPSKSP</sequence>
<accession>W2KHS1</accession>
<feature type="region of interest" description="Disordered" evidence="1">
    <location>
        <begin position="58"/>
        <end position="84"/>
    </location>
</feature>
<proteinExistence type="predicted"/>
<reference evidence="2" key="1">
    <citation type="submission" date="2013-11" db="EMBL/GenBank/DDBJ databases">
        <title>The Genome Sequence of Phytophthora parasitica CHvinca01.</title>
        <authorList>
            <consortium name="The Broad Institute Genomics Platform"/>
            <person name="Russ C."/>
            <person name="Tyler B."/>
            <person name="Panabieres F."/>
            <person name="Shan W."/>
            <person name="Tripathy S."/>
            <person name="Grunwald N."/>
            <person name="Machado M."/>
            <person name="Johnson C.S."/>
            <person name="Arredondo F."/>
            <person name="Hong C."/>
            <person name="Coffey M."/>
            <person name="Young S.K."/>
            <person name="Zeng Q."/>
            <person name="Gargeya S."/>
            <person name="Fitzgerald M."/>
            <person name="Abouelleil A."/>
            <person name="Alvarado L."/>
            <person name="Chapman S.B."/>
            <person name="Gainer-Dewar J."/>
            <person name="Goldberg J."/>
            <person name="Griggs A."/>
            <person name="Gujja S."/>
            <person name="Hansen M."/>
            <person name="Howarth C."/>
            <person name="Imamovic A."/>
            <person name="Ireland A."/>
            <person name="Larimer J."/>
            <person name="McCowan C."/>
            <person name="Murphy C."/>
            <person name="Pearson M."/>
            <person name="Poon T.W."/>
            <person name="Priest M."/>
            <person name="Roberts A."/>
            <person name="Saif S."/>
            <person name="Shea T."/>
            <person name="Sykes S."/>
            <person name="Wortman J."/>
            <person name="Nusbaum C."/>
            <person name="Birren B."/>
        </authorList>
    </citation>
    <scope>NUCLEOTIDE SEQUENCE [LARGE SCALE GENOMIC DNA]</scope>
    <source>
        <strain evidence="2">CHvinca01</strain>
    </source>
</reference>
<evidence type="ECO:0000256" key="1">
    <source>
        <dbReference type="SAM" id="MobiDB-lite"/>
    </source>
</evidence>
<protein>
    <submittedName>
        <fullName evidence="2">Uncharacterized protein</fullName>
    </submittedName>
</protein>
<dbReference type="Proteomes" id="UP000054423">
    <property type="component" value="Unassembled WGS sequence"/>
</dbReference>
<organism evidence="2">
    <name type="scientific">Phytophthora nicotianae</name>
    <name type="common">Potato buckeye rot agent</name>
    <name type="synonym">Phytophthora parasitica</name>
    <dbReference type="NCBI Taxonomy" id="4792"/>
    <lineage>
        <taxon>Eukaryota</taxon>
        <taxon>Sar</taxon>
        <taxon>Stramenopiles</taxon>
        <taxon>Oomycota</taxon>
        <taxon>Peronosporomycetes</taxon>
        <taxon>Peronosporales</taxon>
        <taxon>Peronosporaceae</taxon>
        <taxon>Phytophthora</taxon>
    </lineage>
</organism>
<name>W2KHS1_PHYNI</name>
<evidence type="ECO:0000313" key="2">
    <source>
        <dbReference type="EMBL" id="ETL84174.1"/>
    </source>
</evidence>
<dbReference type="EMBL" id="KI681879">
    <property type="protein sequence ID" value="ETL84174.1"/>
    <property type="molecule type" value="Genomic_DNA"/>
</dbReference>
<dbReference type="AlphaFoldDB" id="W2KHS1"/>
<gene>
    <name evidence="2" type="ORF">L917_15969</name>
</gene>